<reference evidence="13 14" key="1">
    <citation type="submission" date="2017-09" db="EMBL/GenBank/DDBJ databases">
        <authorList>
            <consortium name="International Durum Wheat Genome Sequencing Consortium (IDWGSC)"/>
            <person name="Milanesi L."/>
        </authorList>
    </citation>
    <scope>NUCLEOTIDE SEQUENCE [LARGE SCALE GENOMIC DNA]</scope>
    <source>
        <strain evidence="14">cv. Svevo</strain>
    </source>
</reference>
<dbReference type="GO" id="GO:0003700">
    <property type="term" value="F:DNA-binding transcription factor activity"/>
    <property type="evidence" value="ECO:0007669"/>
    <property type="project" value="InterPro"/>
</dbReference>
<keyword evidence="5" id="KW-0010">Activator</keyword>
<proteinExistence type="inferred from homology"/>
<feature type="transmembrane region" description="Helical" evidence="11">
    <location>
        <begin position="365"/>
        <end position="387"/>
    </location>
</feature>
<comment type="subcellular location">
    <subcellularLocation>
        <location evidence="1">Nucleus</location>
    </subcellularLocation>
</comment>
<evidence type="ECO:0000259" key="12">
    <source>
        <dbReference type="PROSITE" id="PS50217"/>
    </source>
</evidence>
<dbReference type="Gramene" id="TRITD7Av1G108730.1">
    <property type="protein sequence ID" value="TRITD7Av1G108730.1"/>
    <property type="gene ID" value="TRITD7Av1G108730"/>
</dbReference>
<keyword evidence="9" id="KW-0175">Coiled coil</keyword>
<evidence type="ECO:0000256" key="8">
    <source>
        <dbReference type="ARBA" id="ARBA00054342"/>
    </source>
</evidence>
<dbReference type="PANTHER" id="PTHR13690">
    <property type="entry name" value="TRANSCRIPTION FACTOR POSF21-RELATED"/>
    <property type="match status" value="1"/>
</dbReference>
<sequence>MGKLQLCPVDWSIPALTFPTMDEEAVAYSWREGVRRRGDGPSLSDENEEEFFSMFLDAEKLNAQLREASETESSCASAGAGAGPRPRHHHSHSMDASSSFDAEQLLGAPSVEGMSTVEAKKAMSNAKLAELALVDPKKAKRIWANRQSAARSKERKMRYISELERKVQTLHAEATTLSTQLALLHRDTAGLSTENSELKMRLQNVEQQIHLQDALNDALKSELQRLKMATSHMGNTVGGMMNLIGPPPPHSFGGNQPMFHIQGQAAMQPLHQMQQIHPQHQQPLLHPLQLQAQQLLLQQQASAAPPPNPKMKRAISAPNQWIGGWCGCLLKENVTNSCRFFGFENFWGLQVRMSVEGKCYQLMQILRIVFFVLIWGLFIVDSWSLLVTGKF</sequence>
<evidence type="ECO:0000256" key="10">
    <source>
        <dbReference type="SAM" id="MobiDB-lite"/>
    </source>
</evidence>
<evidence type="ECO:0000256" key="3">
    <source>
        <dbReference type="ARBA" id="ARBA00023015"/>
    </source>
</evidence>
<feature type="domain" description="BZIP" evidence="12">
    <location>
        <begin position="135"/>
        <end position="198"/>
    </location>
</feature>
<dbReference type="SMART" id="SM00338">
    <property type="entry name" value="BRLZ"/>
    <property type="match status" value="1"/>
</dbReference>
<dbReference type="GO" id="GO:0003677">
    <property type="term" value="F:DNA binding"/>
    <property type="evidence" value="ECO:0007669"/>
    <property type="project" value="UniProtKB-KW"/>
</dbReference>
<dbReference type="Pfam" id="PF00170">
    <property type="entry name" value="bZIP_1"/>
    <property type="match status" value="1"/>
</dbReference>
<dbReference type="PANTHER" id="PTHR13690:SF121">
    <property type="entry name" value="BZIP TRANSCRIPTION FACTOR SUPERFAMILY PROTEIN-RELATED"/>
    <property type="match status" value="1"/>
</dbReference>
<dbReference type="PROSITE" id="PS50217">
    <property type="entry name" value="BZIP"/>
    <property type="match status" value="1"/>
</dbReference>
<evidence type="ECO:0000313" key="13">
    <source>
        <dbReference type="EMBL" id="VAI74567.1"/>
    </source>
</evidence>
<feature type="region of interest" description="Disordered" evidence="10">
    <location>
        <begin position="66"/>
        <end position="99"/>
    </location>
</feature>
<evidence type="ECO:0000256" key="5">
    <source>
        <dbReference type="ARBA" id="ARBA00023159"/>
    </source>
</evidence>
<evidence type="ECO:0000256" key="2">
    <source>
        <dbReference type="ARBA" id="ARBA00007163"/>
    </source>
</evidence>
<dbReference type="Gene3D" id="1.20.5.170">
    <property type="match status" value="1"/>
</dbReference>
<keyword evidence="11" id="KW-0472">Membrane</keyword>
<gene>
    <name evidence="13" type="ORF">TRITD_7Av1G108730</name>
</gene>
<dbReference type="EMBL" id="LT934123">
    <property type="protein sequence ID" value="VAI74567.1"/>
    <property type="molecule type" value="Genomic_DNA"/>
</dbReference>
<dbReference type="Proteomes" id="UP000324705">
    <property type="component" value="Chromosome 7A"/>
</dbReference>
<evidence type="ECO:0000256" key="11">
    <source>
        <dbReference type="SAM" id="Phobius"/>
    </source>
</evidence>
<comment type="function">
    <text evidence="8">Transcription factor probably involved in vascular development and shoot tissue organization. Binds to the DNA sequence 5'-CCGAGTGTGCCCCTGG-3' present in the promoter region Box II of the phloem-specific rice tungro bacilliform virus (RTBV) promoter. May regulate tissue-specific expression of the RTBV promoter and virus replication.</text>
</comment>
<keyword evidence="6" id="KW-0804">Transcription</keyword>
<evidence type="ECO:0000313" key="14">
    <source>
        <dbReference type="Proteomes" id="UP000324705"/>
    </source>
</evidence>
<name>A0A9R1BMY2_TRITD</name>
<dbReference type="GO" id="GO:0005634">
    <property type="term" value="C:nucleus"/>
    <property type="evidence" value="ECO:0007669"/>
    <property type="project" value="UniProtKB-SubCell"/>
</dbReference>
<keyword evidence="3" id="KW-0805">Transcription regulation</keyword>
<comment type="similarity">
    <text evidence="2">Belongs to the bZIP family.</text>
</comment>
<keyword evidence="14" id="KW-1185">Reference proteome</keyword>
<feature type="coiled-coil region" evidence="9">
    <location>
        <begin position="153"/>
        <end position="222"/>
    </location>
</feature>
<evidence type="ECO:0000256" key="1">
    <source>
        <dbReference type="ARBA" id="ARBA00004123"/>
    </source>
</evidence>
<evidence type="ECO:0000256" key="9">
    <source>
        <dbReference type="SAM" id="Coils"/>
    </source>
</evidence>
<organism evidence="13 14">
    <name type="scientific">Triticum turgidum subsp. durum</name>
    <name type="common">Durum wheat</name>
    <name type="synonym">Triticum durum</name>
    <dbReference type="NCBI Taxonomy" id="4567"/>
    <lineage>
        <taxon>Eukaryota</taxon>
        <taxon>Viridiplantae</taxon>
        <taxon>Streptophyta</taxon>
        <taxon>Embryophyta</taxon>
        <taxon>Tracheophyta</taxon>
        <taxon>Spermatophyta</taxon>
        <taxon>Magnoliopsida</taxon>
        <taxon>Liliopsida</taxon>
        <taxon>Poales</taxon>
        <taxon>Poaceae</taxon>
        <taxon>BOP clade</taxon>
        <taxon>Pooideae</taxon>
        <taxon>Triticodae</taxon>
        <taxon>Triticeae</taxon>
        <taxon>Triticinae</taxon>
        <taxon>Triticum</taxon>
    </lineage>
</organism>
<keyword evidence="11" id="KW-1133">Transmembrane helix</keyword>
<keyword evidence="11" id="KW-0812">Transmembrane</keyword>
<dbReference type="SUPFAM" id="SSF57959">
    <property type="entry name" value="Leucine zipper domain"/>
    <property type="match status" value="1"/>
</dbReference>
<dbReference type="AlphaFoldDB" id="A0A9R1BMY2"/>
<accession>A0A9R1BMY2</accession>
<keyword evidence="4" id="KW-0238">DNA-binding</keyword>
<evidence type="ECO:0000256" key="6">
    <source>
        <dbReference type="ARBA" id="ARBA00023163"/>
    </source>
</evidence>
<dbReference type="InterPro" id="IPR046347">
    <property type="entry name" value="bZIP_sf"/>
</dbReference>
<protein>
    <recommendedName>
        <fullName evidence="12">BZIP domain-containing protein</fullName>
    </recommendedName>
</protein>
<dbReference type="FunFam" id="1.20.5.170:FF:000009">
    <property type="entry name" value="probable transcription factor PosF21"/>
    <property type="match status" value="1"/>
</dbReference>
<dbReference type="CDD" id="cd14703">
    <property type="entry name" value="bZIP_plant_RF2"/>
    <property type="match status" value="1"/>
</dbReference>
<evidence type="ECO:0000256" key="7">
    <source>
        <dbReference type="ARBA" id="ARBA00023242"/>
    </source>
</evidence>
<keyword evidence="7" id="KW-0539">Nucleus</keyword>
<evidence type="ECO:0000256" key="4">
    <source>
        <dbReference type="ARBA" id="ARBA00023125"/>
    </source>
</evidence>
<dbReference type="InterPro" id="IPR004827">
    <property type="entry name" value="bZIP"/>
</dbReference>
<dbReference type="InterPro" id="IPR044759">
    <property type="entry name" value="bZIP_RF2"/>
</dbReference>